<comment type="caution">
    <text evidence="1">The sequence shown here is derived from an EMBL/GenBank/DDBJ whole genome shotgun (WGS) entry which is preliminary data.</text>
</comment>
<dbReference type="Proteomes" id="UP001286313">
    <property type="component" value="Unassembled WGS sequence"/>
</dbReference>
<accession>A0AAE1F1Q1</accession>
<organism evidence="1 2">
    <name type="scientific">Petrolisthes cinctipes</name>
    <name type="common">Flat porcelain crab</name>
    <dbReference type="NCBI Taxonomy" id="88211"/>
    <lineage>
        <taxon>Eukaryota</taxon>
        <taxon>Metazoa</taxon>
        <taxon>Ecdysozoa</taxon>
        <taxon>Arthropoda</taxon>
        <taxon>Crustacea</taxon>
        <taxon>Multicrustacea</taxon>
        <taxon>Malacostraca</taxon>
        <taxon>Eumalacostraca</taxon>
        <taxon>Eucarida</taxon>
        <taxon>Decapoda</taxon>
        <taxon>Pleocyemata</taxon>
        <taxon>Anomura</taxon>
        <taxon>Galatheoidea</taxon>
        <taxon>Porcellanidae</taxon>
        <taxon>Petrolisthes</taxon>
    </lineage>
</organism>
<evidence type="ECO:0000313" key="1">
    <source>
        <dbReference type="EMBL" id="KAK3865815.1"/>
    </source>
</evidence>
<name>A0AAE1F1Q1_PETCI</name>
<proteinExistence type="predicted"/>
<keyword evidence="2" id="KW-1185">Reference proteome</keyword>
<gene>
    <name evidence="1" type="ORF">Pcinc_028606</name>
</gene>
<reference evidence="1" key="1">
    <citation type="submission" date="2023-10" db="EMBL/GenBank/DDBJ databases">
        <title>Genome assemblies of two species of porcelain crab, Petrolisthes cinctipes and Petrolisthes manimaculis (Anomura: Porcellanidae).</title>
        <authorList>
            <person name="Angst P."/>
        </authorList>
    </citation>
    <scope>NUCLEOTIDE SEQUENCE</scope>
    <source>
        <strain evidence="1">PB745_01</strain>
        <tissue evidence="1">Gill</tissue>
    </source>
</reference>
<evidence type="ECO:0000313" key="2">
    <source>
        <dbReference type="Proteomes" id="UP001286313"/>
    </source>
</evidence>
<dbReference type="AlphaFoldDB" id="A0AAE1F1Q1"/>
<sequence length="143" mass="16082">MCQQSMICKAKGGKTFMVSFVTGCIGGLRSKMRMFVVEGESLCVGLVHPGKRRGVLAGSWRPHTLYYHHHPSLSHHHHHPLHPHLPPPTIPSPTTTHYTLISPTTTHYTLISPTTTHYTLTFTYLPPSITYHPFVFAYILSVK</sequence>
<dbReference type="EMBL" id="JAWQEG010003519">
    <property type="protein sequence ID" value="KAK3865815.1"/>
    <property type="molecule type" value="Genomic_DNA"/>
</dbReference>
<protein>
    <submittedName>
        <fullName evidence="1">Uncharacterized protein</fullName>
    </submittedName>
</protein>